<reference evidence="11 13" key="1">
    <citation type="submission" date="2015-02" db="EMBL/GenBank/DDBJ databases">
        <authorList>
            <person name="Chooi Y.-H."/>
        </authorList>
    </citation>
    <scope>NUCLEOTIDE SEQUENCE [LARGE SCALE GENOMIC DNA]</scope>
    <source>
        <strain evidence="11">E3</strain>
    </source>
</reference>
<evidence type="ECO:0000256" key="8">
    <source>
        <dbReference type="SAM" id="MobiDB-lite"/>
    </source>
</evidence>
<organism evidence="11 13">
    <name type="scientific">Plasmodiophora brassicae</name>
    <name type="common">Clubroot disease agent</name>
    <dbReference type="NCBI Taxonomy" id="37360"/>
    <lineage>
        <taxon>Eukaryota</taxon>
        <taxon>Sar</taxon>
        <taxon>Rhizaria</taxon>
        <taxon>Endomyxa</taxon>
        <taxon>Phytomyxea</taxon>
        <taxon>Plasmodiophorida</taxon>
        <taxon>Plasmodiophoridae</taxon>
        <taxon>Plasmodiophora</taxon>
    </lineage>
</organism>
<evidence type="ECO:0000256" key="5">
    <source>
        <dbReference type="ARBA" id="ARBA00022927"/>
    </source>
</evidence>
<comment type="subcellular location">
    <subcellularLocation>
        <location evidence="1">Golgi apparatus</location>
        <location evidence="1">trans-Golgi network</location>
    </subcellularLocation>
</comment>
<evidence type="ECO:0000256" key="1">
    <source>
        <dbReference type="ARBA" id="ARBA00004601"/>
    </source>
</evidence>
<feature type="region of interest" description="Disordered" evidence="8">
    <location>
        <begin position="568"/>
        <end position="601"/>
    </location>
</feature>
<dbReference type="Gene3D" id="6.10.250.860">
    <property type="match status" value="1"/>
</dbReference>
<dbReference type="InterPro" id="IPR039745">
    <property type="entry name" value="Vps54"/>
</dbReference>
<dbReference type="GO" id="GO:0005829">
    <property type="term" value="C:cytosol"/>
    <property type="evidence" value="ECO:0007669"/>
    <property type="project" value="GOC"/>
</dbReference>
<evidence type="ECO:0000259" key="9">
    <source>
        <dbReference type="Pfam" id="PF07928"/>
    </source>
</evidence>
<keyword evidence="12" id="KW-0496">Mitochondrion</keyword>
<comment type="similarity">
    <text evidence="2">Belongs to the VPS54 family.</text>
</comment>
<feature type="domain" description="Vacuolar protein sorting-associated protein 54 C-terminal" evidence="9">
    <location>
        <begin position="616"/>
        <end position="762"/>
    </location>
</feature>
<keyword evidence="7" id="KW-0175">Coiled coil</keyword>
<evidence type="ECO:0000259" key="10">
    <source>
        <dbReference type="Pfam" id="PF10475"/>
    </source>
</evidence>
<dbReference type="EMBL" id="OVEO01000012">
    <property type="protein sequence ID" value="SPQ99815.1"/>
    <property type="molecule type" value="Genomic_DNA"/>
</dbReference>
<dbReference type="OMA" id="QWSKAFE"/>
<dbReference type="EMBL" id="CDSF01000155">
    <property type="protein sequence ID" value="CEP03856.1"/>
    <property type="molecule type" value="Genomic_DNA"/>
</dbReference>
<keyword evidence="6" id="KW-0333">Golgi apparatus</keyword>
<dbReference type="GO" id="GO:0042147">
    <property type="term" value="P:retrograde transport, endosome to Golgi"/>
    <property type="evidence" value="ECO:0007669"/>
    <property type="project" value="InterPro"/>
</dbReference>
<dbReference type="InterPro" id="IPR012501">
    <property type="entry name" value="Vps54_C"/>
</dbReference>
<dbReference type="PANTHER" id="PTHR12965:SF0">
    <property type="entry name" value="VACUOLAR PROTEIN SORTING-ASSOCIATED PROTEIN 54"/>
    <property type="match status" value="1"/>
</dbReference>
<evidence type="ECO:0000256" key="6">
    <source>
        <dbReference type="ARBA" id="ARBA00023034"/>
    </source>
</evidence>
<name>A0A0G4J922_PLABS</name>
<dbReference type="AlphaFoldDB" id="A0A0G4J922"/>
<dbReference type="InterPro" id="IPR019515">
    <property type="entry name" value="VPS54_N"/>
</dbReference>
<keyword evidence="5" id="KW-0653">Protein transport</keyword>
<evidence type="ECO:0000313" key="14">
    <source>
        <dbReference type="Proteomes" id="UP000290189"/>
    </source>
</evidence>
<evidence type="ECO:0000313" key="12">
    <source>
        <dbReference type="EMBL" id="SPQ99815.1"/>
    </source>
</evidence>
<evidence type="ECO:0000313" key="13">
    <source>
        <dbReference type="Proteomes" id="UP000039324"/>
    </source>
</evidence>
<evidence type="ECO:0000313" key="11">
    <source>
        <dbReference type="EMBL" id="CEP03856.1"/>
    </source>
</evidence>
<gene>
    <name evidence="11" type="ORF">PBRA_003463</name>
    <name evidence="12" type="ORF">PLBR_LOCUS7030</name>
</gene>
<evidence type="ECO:0000256" key="7">
    <source>
        <dbReference type="ARBA" id="ARBA00023054"/>
    </source>
</evidence>
<feature type="compositionally biased region" description="Polar residues" evidence="8">
    <location>
        <begin position="571"/>
        <end position="580"/>
    </location>
</feature>
<dbReference type="Proteomes" id="UP000290189">
    <property type="component" value="Unassembled WGS sequence"/>
</dbReference>
<dbReference type="GO" id="GO:0006896">
    <property type="term" value="P:Golgi to vacuole transport"/>
    <property type="evidence" value="ECO:0007669"/>
    <property type="project" value="TreeGrafter"/>
</dbReference>
<geneLocation type="mitochondrion" evidence="12"/>
<feature type="compositionally biased region" description="Polar residues" evidence="8">
    <location>
        <begin position="592"/>
        <end position="601"/>
    </location>
</feature>
<reference evidence="12 14" key="2">
    <citation type="submission" date="2018-03" db="EMBL/GenBank/DDBJ databases">
        <authorList>
            <person name="Fogelqvist J."/>
        </authorList>
    </citation>
    <scope>NUCLEOTIDE SEQUENCE [LARGE SCALE GENOMIC DNA]</scope>
</reference>
<dbReference type="GO" id="GO:0019905">
    <property type="term" value="F:syntaxin binding"/>
    <property type="evidence" value="ECO:0007669"/>
    <property type="project" value="TreeGrafter"/>
</dbReference>
<dbReference type="PANTHER" id="PTHR12965">
    <property type="entry name" value="VACUOLAR PROTEIN SORTING 54"/>
    <property type="match status" value="1"/>
</dbReference>
<protein>
    <recommendedName>
        <fullName evidence="3">Vacuolar protein sorting-associated protein 54</fullName>
    </recommendedName>
</protein>
<dbReference type="GO" id="GO:0000938">
    <property type="term" value="C:GARP complex"/>
    <property type="evidence" value="ECO:0007669"/>
    <property type="project" value="InterPro"/>
</dbReference>
<keyword evidence="13" id="KW-1185">Reference proteome</keyword>
<dbReference type="Proteomes" id="UP000039324">
    <property type="component" value="Unassembled WGS sequence"/>
</dbReference>
<dbReference type="GO" id="GO:0015031">
    <property type="term" value="P:protein transport"/>
    <property type="evidence" value="ECO:0007669"/>
    <property type="project" value="UniProtKB-KW"/>
</dbReference>
<evidence type="ECO:0000256" key="2">
    <source>
        <dbReference type="ARBA" id="ARBA00009150"/>
    </source>
</evidence>
<proteinExistence type="inferred from homology"/>
<feature type="domain" description="Vacuolar protein sorting-associated protein 54 N-terminal" evidence="10">
    <location>
        <begin position="116"/>
        <end position="299"/>
    </location>
</feature>
<dbReference type="Pfam" id="PF10475">
    <property type="entry name" value="Vps54_N"/>
    <property type="match status" value="1"/>
</dbReference>
<dbReference type="OrthoDB" id="10259024at2759"/>
<evidence type="ECO:0000256" key="3">
    <source>
        <dbReference type="ARBA" id="ARBA00017665"/>
    </source>
</evidence>
<sequence>MMTAPTRAPMELSEFELEVRDHFQWTQIYCDPMWALPAPTFPPPPPPAVADPRAADELSALQTYLQENADALQTFFADRKFIENMAAPYERRDRSEEDPEWLELRREEQEHVRRTVPEIYFREDFVPGTLLDALDCSRVMVQEQLAAHLDLVEVCLLNHLQNRTESFFGAMHTLQGLYVETGLINRTIRRVRRRLRRLSRTAVLQSFEIVRLERRHRRLRCVGETLEQISHAVNAEETIHMLLNTSQFGLALDLIQSTNSIVSQESFANHRCLSALPVQMTKLLQRTEMLIAAEFAQVSLTEEDDDELGYIRTLLEVWLRLDTSPSGLVEPFSVQLQGAIKDCISSLLSDLHEGSKDAVVQGEHNGSARRLSNMDIVASVPHETFAAFAGDLFQSLDHLLRRADAIQAAVPVPSAGSPHNDPLSDRQVRLRRQLQATLRSATENAHGRCARLMGLRNRINAELALPEIETILNRALQFVLTSEQRCDTRLYALRGVLALQAKEFAIAEHAKSVQRLREALDSEVWDNVLAPRSTQRMVDRKFVGAFQDMSRRVTEQLPLGGAKSWRLPHWTNDSTSSSSGDEVDNDSKPDDASSNGNYRQQSTPLAGVPYLTVQDERFRVVQAAVVLLDLLHSTLCIGYTLPQELVPTDLLAVHICTLLRQYNSRSCQLVLAAGALTLPEPKLKRITAKHLCLSSQSLGLLLALLPLFRLAISSIPHASSSNDHAPVRGRAQVMLSQLDQIGKDMDAHRSEIFAKLVTIMGDVTQNTCRILLRQYSRKGSQATSPTARDVAVSDEPDSCVAELMKQVRVLHRVVSGILSPRQYDRVFSEIAEQIGTQLSTCISKLSVDANPESMARRNFRYVRAQLRSLNVAVDHVSVLIDDGAVLFSIPTSTPLVDQELSASSDR</sequence>
<keyword evidence="4" id="KW-0813">Transport</keyword>
<accession>A0A0G4J922</accession>
<dbReference type="Pfam" id="PF07928">
    <property type="entry name" value="Vps54"/>
    <property type="match status" value="1"/>
</dbReference>
<dbReference type="STRING" id="37360.A0A0G4J922"/>
<evidence type="ECO:0000256" key="4">
    <source>
        <dbReference type="ARBA" id="ARBA00022448"/>
    </source>
</evidence>